<dbReference type="InterPro" id="IPR036388">
    <property type="entry name" value="WH-like_DNA-bd_sf"/>
</dbReference>
<keyword evidence="3" id="KW-0812">Transmembrane</keyword>
<dbReference type="Proteomes" id="UP000487117">
    <property type="component" value="Unassembled WGS sequence"/>
</dbReference>
<evidence type="ECO:0000256" key="1">
    <source>
        <dbReference type="ARBA" id="ARBA00023125"/>
    </source>
</evidence>
<reference evidence="6" key="1">
    <citation type="journal article" date="2020" name="MBio">
        <title>Horizontal gene transfer to a defensive symbiont with a reduced genome amongst a multipartite beetle microbiome.</title>
        <authorList>
            <person name="Waterworth S.C."/>
            <person name="Florez L.V."/>
            <person name="Rees E.R."/>
            <person name="Hertweck C."/>
            <person name="Kaltenpoth M."/>
            <person name="Kwan J.C."/>
        </authorList>
    </citation>
    <scope>NUCLEOTIDE SEQUENCE [LARGE SCALE GENOMIC DNA]</scope>
</reference>
<evidence type="ECO:0000256" key="3">
    <source>
        <dbReference type="SAM" id="Phobius"/>
    </source>
</evidence>
<evidence type="ECO:0000313" key="6">
    <source>
        <dbReference type="Proteomes" id="UP000487117"/>
    </source>
</evidence>
<evidence type="ECO:0000313" key="5">
    <source>
        <dbReference type="EMBL" id="KAF1015846.1"/>
    </source>
</evidence>
<dbReference type="InterPro" id="IPR016032">
    <property type="entry name" value="Sig_transdc_resp-reg_C-effctor"/>
</dbReference>
<feature type="DNA-binding region" description="OmpR/PhoB-type" evidence="2">
    <location>
        <begin position="1"/>
        <end position="99"/>
    </location>
</feature>
<evidence type="ECO:0000256" key="2">
    <source>
        <dbReference type="PROSITE-ProRule" id="PRU01091"/>
    </source>
</evidence>
<proteinExistence type="predicted"/>
<dbReference type="SUPFAM" id="SSF46894">
    <property type="entry name" value="C-terminal effector domain of the bipartite response regulators"/>
    <property type="match status" value="1"/>
</dbReference>
<comment type="caution">
    <text evidence="5">The sequence shown here is derived from an EMBL/GenBank/DDBJ whole genome shotgun (WGS) entry which is preliminary data.</text>
</comment>
<dbReference type="Gene3D" id="1.10.10.10">
    <property type="entry name" value="Winged helix-like DNA-binding domain superfamily/Winged helix DNA-binding domain"/>
    <property type="match status" value="1"/>
</dbReference>
<dbReference type="GO" id="GO:0000160">
    <property type="term" value="P:phosphorelay signal transduction system"/>
    <property type="evidence" value="ECO:0007669"/>
    <property type="project" value="InterPro"/>
</dbReference>
<protein>
    <submittedName>
        <fullName evidence="5">Transcriptional regulatory protein CusR</fullName>
    </submittedName>
</protein>
<dbReference type="CDD" id="cd00383">
    <property type="entry name" value="trans_reg_C"/>
    <property type="match status" value="1"/>
</dbReference>
<gene>
    <name evidence="5" type="primary">cusR</name>
    <name evidence="5" type="ORF">GAK31_01326</name>
</gene>
<dbReference type="Pfam" id="PF00486">
    <property type="entry name" value="Trans_reg_C"/>
    <property type="match status" value="1"/>
</dbReference>
<dbReference type="GO" id="GO:0003677">
    <property type="term" value="F:DNA binding"/>
    <property type="evidence" value="ECO:0007669"/>
    <property type="project" value="UniProtKB-UniRule"/>
</dbReference>
<dbReference type="GO" id="GO:0006355">
    <property type="term" value="P:regulation of DNA-templated transcription"/>
    <property type="evidence" value="ECO:0007669"/>
    <property type="project" value="InterPro"/>
</dbReference>
<dbReference type="AlphaFoldDB" id="A0A7V8FHG2"/>
<dbReference type="SMART" id="SM00862">
    <property type="entry name" value="Trans_reg_C"/>
    <property type="match status" value="1"/>
</dbReference>
<feature type="domain" description="OmpR/PhoB-type" evidence="4">
    <location>
        <begin position="1"/>
        <end position="99"/>
    </location>
</feature>
<dbReference type="InterPro" id="IPR001867">
    <property type="entry name" value="OmpR/PhoB-type_DNA-bd"/>
</dbReference>
<keyword evidence="1 2" id="KW-0238">DNA-binding</keyword>
<accession>A0A7V8FHG2</accession>
<evidence type="ECO:0000259" key="4">
    <source>
        <dbReference type="PROSITE" id="PS51755"/>
    </source>
</evidence>
<keyword evidence="3" id="KW-0472">Membrane</keyword>
<dbReference type="PROSITE" id="PS51755">
    <property type="entry name" value="OMPR_PHOB"/>
    <property type="match status" value="1"/>
</dbReference>
<dbReference type="EMBL" id="WNDS01000002">
    <property type="protein sequence ID" value="KAF1015846.1"/>
    <property type="molecule type" value="Genomic_DNA"/>
</dbReference>
<sequence length="177" mass="18980">MDTLRLLDLEIDRPARRFCRDGQPLPVNGLSWTLLEVLLAHGTDVVEFDTLAAQVWAPAVVGEDAVSQRVKLLRQALGDDSRQPRYIRSVRGRGYQLCAAPKPMPPATGALHLRRGRAGVLAGGIAVVALLGTVLLWPRARPGSPAQPLLQRAAHYAEMGGRKQPAYACPVPAGVAG</sequence>
<keyword evidence="3" id="KW-1133">Transmembrane helix</keyword>
<organism evidence="5 6">
    <name type="scientific">Stenotrophomonas maltophilia</name>
    <name type="common">Pseudomonas maltophilia</name>
    <name type="synonym">Xanthomonas maltophilia</name>
    <dbReference type="NCBI Taxonomy" id="40324"/>
    <lineage>
        <taxon>Bacteria</taxon>
        <taxon>Pseudomonadati</taxon>
        <taxon>Pseudomonadota</taxon>
        <taxon>Gammaproteobacteria</taxon>
        <taxon>Lysobacterales</taxon>
        <taxon>Lysobacteraceae</taxon>
        <taxon>Stenotrophomonas</taxon>
        <taxon>Stenotrophomonas maltophilia group</taxon>
    </lineage>
</organism>
<feature type="transmembrane region" description="Helical" evidence="3">
    <location>
        <begin position="118"/>
        <end position="137"/>
    </location>
</feature>
<name>A0A7V8FHG2_STEMA</name>